<protein>
    <submittedName>
        <fullName evidence="2">Putative ixodes 10 kDa peptide protein</fullName>
    </submittedName>
</protein>
<reference evidence="2" key="1">
    <citation type="submission" date="2012-12" db="EMBL/GenBank/DDBJ databases">
        <title>Identification and characterization of a phenylalanine ammonia-lyase gene family in Isatis indigotica Fort.</title>
        <authorList>
            <person name="Liu Q."/>
            <person name="Chen J."/>
            <person name="Zhou X."/>
            <person name="Di P."/>
            <person name="Xiao Y."/>
            <person name="Xuan H."/>
            <person name="Zhang L."/>
            <person name="Chen W."/>
        </authorList>
    </citation>
    <scope>NUCLEOTIDE SEQUENCE</scope>
    <source>
        <tissue evidence="2">Salivary gland</tissue>
    </source>
</reference>
<organism evidence="2">
    <name type="scientific">Ixodes ricinus</name>
    <name type="common">Common tick</name>
    <name type="synonym">Acarus ricinus</name>
    <dbReference type="NCBI Taxonomy" id="34613"/>
    <lineage>
        <taxon>Eukaryota</taxon>
        <taxon>Metazoa</taxon>
        <taxon>Ecdysozoa</taxon>
        <taxon>Arthropoda</taxon>
        <taxon>Chelicerata</taxon>
        <taxon>Arachnida</taxon>
        <taxon>Acari</taxon>
        <taxon>Parasitiformes</taxon>
        <taxon>Ixodida</taxon>
        <taxon>Ixodoidea</taxon>
        <taxon>Ixodidae</taxon>
        <taxon>Ixodinae</taxon>
        <taxon>Ixodes</taxon>
    </lineage>
</organism>
<feature type="chain" id="PRO_5005515967" evidence="1">
    <location>
        <begin position="19"/>
        <end position="103"/>
    </location>
</feature>
<dbReference type="EMBL" id="GADI01007638">
    <property type="protein sequence ID" value="JAA66170.1"/>
    <property type="molecule type" value="mRNA"/>
</dbReference>
<dbReference type="AlphaFoldDB" id="A0A0K8R4V7"/>
<evidence type="ECO:0000256" key="1">
    <source>
        <dbReference type="SAM" id="SignalP"/>
    </source>
</evidence>
<sequence length="103" mass="11620">MQLVVFAVVLILPSFLSGEFSASHTVVSNECEYYIVEGGDSACRAKSSYYARYDLKACSVICNNGERPPLPKEVCSNDEVQECTSEVKRQLRNWVSNMWKRST</sequence>
<accession>A0A0K8R4V7</accession>
<keyword evidence="1" id="KW-0732">Signal</keyword>
<name>A0A0K8R4V7_IXORI</name>
<evidence type="ECO:0000313" key="2">
    <source>
        <dbReference type="EMBL" id="JAA66170.1"/>
    </source>
</evidence>
<feature type="signal peptide" evidence="1">
    <location>
        <begin position="1"/>
        <end position="18"/>
    </location>
</feature>
<proteinExistence type="evidence at transcript level"/>